<dbReference type="Proteomes" id="UP000235387">
    <property type="component" value="Unassembled WGS sequence"/>
</dbReference>
<reference evidence="3" key="1">
    <citation type="submission" date="2016-07" db="EMBL/GenBank/DDBJ databases">
        <title>Nontailed viruses are major unrecognized killers of bacteria in the ocean.</title>
        <authorList>
            <person name="Kauffman K."/>
            <person name="Hussain F."/>
            <person name="Yang J."/>
            <person name="Arevalo P."/>
            <person name="Brown J."/>
            <person name="Cutler M."/>
            <person name="Kelly L."/>
            <person name="Polz M.F."/>
        </authorList>
    </citation>
    <scope>NUCLEOTIDE SEQUENCE [LARGE SCALE GENOMIC DNA]</scope>
    <source>
        <strain evidence="3">10N.261.45.A10</strain>
    </source>
</reference>
<evidence type="ECO:0000313" key="3">
    <source>
        <dbReference type="Proteomes" id="UP000235387"/>
    </source>
</evidence>
<evidence type="ECO:0000313" key="2">
    <source>
        <dbReference type="EMBL" id="PMN94904.1"/>
    </source>
</evidence>
<accession>A0A2N7LH79</accession>
<protein>
    <submittedName>
        <fullName evidence="2">Uncharacterized protein</fullName>
    </submittedName>
</protein>
<organism evidence="2 3">
    <name type="scientific">Enterovibrio norvegicus</name>
    <dbReference type="NCBI Taxonomy" id="188144"/>
    <lineage>
        <taxon>Bacteria</taxon>
        <taxon>Pseudomonadati</taxon>
        <taxon>Pseudomonadota</taxon>
        <taxon>Gammaproteobacteria</taxon>
        <taxon>Vibrionales</taxon>
        <taxon>Vibrionaceae</taxon>
        <taxon>Enterovibrio</taxon>
    </lineage>
</organism>
<keyword evidence="1" id="KW-1133">Transmembrane helix</keyword>
<keyword evidence="1" id="KW-0472">Membrane</keyword>
<feature type="transmembrane region" description="Helical" evidence="1">
    <location>
        <begin position="42"/>
        <end position="63"/>
    </location>
</feature>
<keyword evidence="1" id="KW-0812">Transmembrane</keyword>
<name>A0A2N7LH79_9GAMM</name>
<gene>
    <name evidence="2" type="ORF">BCT23_02405</name>
</gene>
<dbReference type="RefSeq" id="WP_102390048.1">
    <property type="nucleotide sequence ID" value="NZ_MDAL01000002.1"/>
</dbReference>
<sequence>MIIYEFSASYEKIYVLVKVSILLLFIWKLVLLYRELRGRVKYLPLVVGFVLLLFLWAFIKSFFQVVSLQKSVQNAGFHTLNGTLDDVRVISPYRAFGDLYKNTTFYVEVINIDGFNLTRPSPKLYSRNIGCLNDSIYEQLLDELGNQIEVRYFVEYFDDGAILSPCIVFLKVVKADLDKD</sequence>
<dbReference type="EMBL" id="MDAL01000002">
    <property type="protein sequence ID" value="PMN94904.1"/>
    <property type="molecule type" value="Genomic_DNA"/>
</dbReference>
<evidence type="ECO:0000256" key="1">
    <source>
        <dbReference type="SAM" id="Phobius"/>
    </source>
</evidence>
<feature type="transmembrane region" description="Helical" evidence="1">
    <location>
        <begin position="13"/>
        <end position="30"/>
    </location>
</feature>
<dbReference type="AlphaFoldDB" id="A0A2N7LH79"/>
<proteinExistence type="predicted"/>
<comment type="caution">
    <text evidence="2">The sequence shown here is derived from an EMBL/GenBank/DDBJ whole genome shotgun (WGS) entry which is preliminary data.</text>
</comment>